<proteinExistence type="predicted"/>
<evidence type="ECO:0000313" key="2">
    <source>
        <dbReference type="EMBL" id="MBW4362748.1"/>
    </source>
</evidence>
<evidence type="ECO:0008006" key="4">
    <source>
        <dbReference type="Google" id="ProtNLM"/>
    </source>
</evidence>
<comment type="caution">
    <text evidence="2">The sequence shown here is derived from an EMBL/GenBank/DDBJ whole genome shotgun (WGS) entry which is preliminary data.</text>
</comment>
<name>A0ABS6Y3U9_9FLAO</name>
<keyword evidence="3" id="KW-1185">Reference proteome</keyword>
<protein>
    <recommendedName>
        <fullName evidence="4">Secreted protein</fullName>
    </recommendedName>
</protein>
<evidence type="ECO:0000313" key="3">
    <source>
        <dbReference type="Proteomes" id="UP000812031"/>
    </source>
</evidence>
<organism evidence="2 3">
    <name type="scientific">Flavobacterium taihuense</name>
    <dbReference type="NCBI Taxonomy" id="2857508"/>
    <lineage>
        <taxon>Bacteria</taxon>
        <taxon>Pseudomonadati</taxon>
        <taxon>Bacteroidota</taxon>
        <taxon>Flavobacteriia</taxon>
        <taxon>Flavobacteriales</taxon>
        <taxon>Flavobacteriaceae</taxon>
        <taxon>Flavobacterium</taxon>
    </lineage>
</organism>
<dbReference type="Proteomes" id="UP000812031">
    <property type="component" value="Unassembled WGS sequence"/>
</dbReference>
<sequence>MKKIILIVLVLLTSNFANSQNTKKKTTAKSSSIKYTEEKALELIADYYEFYNADEEYDNPVVRRISNNVFYVKVEYCSGGKDTCYTTDYNGGTVKHDFFWSSKVLVLKIQSSTKYTVTIKEDY</sequence>
<evidence type="ECO:0000256" key="1">
    <source>
        <dbReference type="SAM" id="SignalP"/>
    </source>
</evidence>
<feature type="chain" id="PRO_5045246712" description="Secreted protein" evidence="1">
    <location>
        <begin position="20"/>
        <end position="123"/>
    </location>
</feature>
<dbReference type="RefSeq" id="WP_219319220.1">
    <property type="nucleotide sequence ID" value="NZ_JAHWYN010000037.1"/>
</dbReference>
<dbReference type="EMBL" id="JAHWYN010000037">
    <property type="protein sequence ID" value="MBW4362748.1"/>
    <property type="molecule type" value="Genomic_DNA"/>
</dbReference>
<gene>
    <name evidence="2" type="ORF">KZH69_19890</name>
</gene>
<accession>A0ABS6Y3U9</accession>
<keyword evidence="1" id="KW-0732">Signal</keyword>
<reference evidence="2 3" key="1">
    <citation type="submission" date="2021-07" db="EMBL/GenBank/DDBJ databases">
        <title>Flavobacterium sp. nov. isolated from sediment on the Taihu Lake.</title>
        <authorList>
            <person name="Qu J.-H."/>
        </authorList>
    </citation>
    <scope>NUCLEOTIDE SEQUENCE [LARGE SCALE GENOMIC DNA]</scope>
    <source>
        <strain evidence="2 3">NAS39</strain>
    </source>
</reference>
<feature type="signal peptide" evidence="1">
    <location>
        <begin position="1"/>
        <end position="19"/>
    </location>
</feature>